<dbReference type="RefSeq" id="WP_353531155.1">
    <property type="nucleotide sequence ID" value="NZ_JBBMEX010000011.1"/>
</dbReference>
<keyword evidence="2" id="KW-1185">Reference proteome</keyword>
<protein>
    <submittedName>
        <fullName evidence="1">Uncharacterized protein</fullName>
    </submittedName>
</protein>
<evidence type="ECO:0000313" key="1">
    <source>
        <dbReference type="EMBL" id="MEQ2558322.1"/>
    </source>
</evidence>
<dbReference type="Proteomes" id="UP001454489">
    <property type="component" value="Unassembled WGS sequence"/>
</dbReference>
<evidence type="ECO:0000313" key="2">
    <source>
        <dbReference type="Proteomes" id="UP001454489"/>
    </source>
</evidence>
<dbReference type="EMBL" id="JBBMEX010000011">
    <property type="protein sequence ID" value="MEQ2558322.1"/>
    <property type="molecule type" value="Genomic_DNA"/>
</dbReference>
<comment type="caution">
    <text evidence="1">The sequence shown here is derived from an EMBL/GenBank/DDBJ whole genome shotgun (WGS) entry which is preliminary data.</text>
</comment>
<sequence>MLIEVASGIAVFPGGVLTEKSYITCYFAEAGLRRIQISILMLVTAIIMWRYKKD</sequence>
<proteinExistence type="predicted"/>
<accession>A0ABV1HH08</accession>
<name>A0ABV1HH08_9FIRM</name>
<organism evidence="1 2">
    <name type="scientific">Maccoyibacter intestinihominis</name>
    <dbReference type="NCBI Taxonomy" id="3133499"/>
    <lineage>
        <taxon>Bacteria</taxon>
        <taxon>Bacillati</taxon>
        <taxon>Bacillota</taxon>
        <taxon>Clostridia</taxon>
        <taxon>Lachnospirales</taxon>
        <taxon>Lachnospiraceae</taxon>
        <taxon>Maccoyibacter</taxon>
    </lineage>
</organism>
<reference evidence="1 2" key="1">
    <citation type="submission" date="2024-03" db="EMBL/GenBank/DDBJ databases">
        <title>Human intestinal bacterial collection.</title>
        <authorList>
            <person name="Pauvert C."/>
            <person name="Hitch T.C.A."/>
            <person name="Clavel T."/>
        </authorList>
    </citation>
    <scope>NUCLEOTIDE SEQUENCE [LARGE SCALE GENOMIC DNA]</scope>
    <source>
        <strain evidence="1 2">CLA-AA-H185</strain>
    </source>
</reference>
<gene>
    <name evidence="1" type="ORF">WMO43_10660</name>
</gene>